<dbReference type="GO" id="GO:0071978">
    <property type="term" value="P:bacterial-type flagellum-dependent swarming motility"/>
    <property type="evidence" value="ECO:0007669"/>
    <property type="project" value="InterPro"/>
</dbReference>
<dbReference type="InterPro" id="IPR000540">
    <property type="entry name" value="Flag_MotA_CS"/>
</dbReference>
<keyword evidence="4" id="KW-1003">Cell membrane</keyword>
<accession>F5YEV9</accession>
<evidence type="ECO:0000256" key="8">
    <source>
        <dbReference type="ARBA" id="ARBA00023136"/>
    </source>
</evidence>
<dbReference type="InterPro" id="IPR047055">
    <property type="entry name" value="MotA-like"/>
</dbReference>
<evidence type="ECO:0000313" key="11">
    <source>
        <dbReference type="EMBL" id="AEF80753.1"/>
    </source>
</evidence>
<dbReference type="RefSeq" id="WP_015711758.1">
    <property type="nucleotide sequence ID" value="NC_015577.1"/>
</dbReference>
<dbReference type="KEGG" id="taz:TREAZ_0167"/>
<dbReference type="Pfam" id="PF01618">
    <property type="entry name" value="MotA_ExbB"/>
    <property type="match status" value="1"/>
</dbReference>
<name>F5YEV9_LEAAZ</name>
<dbReference type="FunCoup" id="F5YEV9">
    <property type="interactions" value="180"/>
</dbReference>
<organism evidence="11 12">
    <name type="scientific">Leadbettera azotonutricia (strain ATCC BAA-888 / DSM 13862 / ZAS-9)</name>
    <name type="common">Treponema azotonutricium</name>
    <dbReference type="NCBI Taxonomy" id="545695"/>
    <lineage>
        <taxon>Bacteria</taxon>
        <taxon>Pseudomonadati</taxon>
        <taxon>Spirochaetota</taxon>
        <taxon>Spirochaetia</taxon>
        <taxon>Spirochaetales</taxon>
        <taxon>Breznakiellaceae</taxon>
        <taxon>Leadbettera</taxon>
    </lineage>
</organism>
<protein>
    <submittedName>
        <fullName evidence="11">Chemotaxis protein PomA</fullName>
    </submittedName>
</protein>
<feature type="transmembrane region" description="Helical" evidence="9">
    <location>
        <begin position="7"/>
        <end position="30"/>
    </location>
</feature>
<feature type="transmembrane region" description="Helical" evidence="9">
    <location>
        <begin position="181"/>
        <end position="201"/>
    </location>
</feature>
<keyword evidence="3" id="KW-0813">Transport</keyword>
<dbReference type="AlphaFoldDB" id="F5YEV9"/>
<reference evidence="12" key="1">
    <citation type="submission" date="2009-12" db="EMBL/GenBank/DDBJ databases">
        <title>Complete sequence of Treponema azotonutricium strain ZAS-9.</title>
        <authorList>
            <person name="Tetu S.G."/>
            <person name="Matson E."/>
            <person name="Ren Q."/>
            <person name="Seshadri R."/>
            <person name="Elbourne L."/>
            <person name="Hassan K.A."/>
            <person name="Durkin A."/>
            <person name="Radune D."/>
            <person name="Mohamoud Y."/>
            <person name="Shay R."/>
            <person name="Jin S."/>
            <person name="Zhang X."/>
            <person name="Lucey K."/>
            <person name="Ballor N.R."/>
            <person name="Ottesen E."/>
            <person name="Rosenthal R."/>
            <person name="Allen A."/>
            <person name="Leadbetter J.R."/>
            <person name="Paulsen I.T."/>
        </authorList>
    </citation>
    <scope>NUCLEOTIDE SEQUENCE [LARGE SCALE GENOMIC DNA]</scope>
    <source>
        <strain evidence="12">ATCC BAA-888 / DSM 13862 / ZAS-9</strain>
    </source>
</reference>
<evidence type="ECO:0000256" key="7">
    <source>
        <dbReference type="ARBA" id="ARBA00022989"/>
    </source>
</evidence>
<proteinExistence type="inferred from homology"/>
<evidence type="ECO:0000313" key="12">
    <source>
        <dbReference type="Proteomes" id="UP000009222"/>
    </source>
</evidence>
<evidence type="ECO:0000256" key="1">
    <source>
        <dbReference type="ARBA" id="ARBA00004651"/>
    </source>
</evidence>
<feature type="domain" description="MotA/TolQ/ExbB proton channel" evidence="10">
    <location>
        <begin position="101"/>
        <end position="218"/>
    </location>
</feature>
<sequence>MDISTIIGVGGCFAMVVMGIFTSGGTILTYVDIPSVLIVVVGSYLGLFTFSNISTSIGIFQTIGLTFKIPNYNENGIISKLMAMSEKARREGLLALEEELEDLDDEFMKKGLRLVVDGTDAEIIRGLLETELNQIQDRHAGKIGVVNMWGTLAPGLGMLGTVIGLIAMLKNLEDKSALGPNMAVALITTLYGSMMANLLMIPWSGKLKTHDANEAKVKEMIIEGILSIQAGDNPRILATKLLSYLNPTDRKSAEAEFLKD</sequence>
<dbReference type="EMBL" id="CP001841">
    <property type="protein sequence ID" value="AEF80753.1"/>
    <property type="molecule type" value="Genomic_DNA"/>
</dbReference>
<keyword evidence="5 9" id="KW-0812">Transmembrane</keyword>
<evidence type="ECO:0000256" key="2">
    <source>
        <dbReference type="ARBA" id="ARBA00008038"/>
    </source>
</evidence>
<feature type="transmembrane region" description="Helical" evidence="9">
    <location>
        <begin position="148"/>
        <end position="169"/>
    </location>
</feature>
<evidence type="ECO:0000256" key="4">
    <source>
        <dbReference type="ARBA" id="ARBA00022475"/>
    </source>
</evidence>
<dbReference type="PANTHER" id="PTHR30433">
    <property type="entry name" value="CHEMOTAXIS PROTEIN MOTA"/>
    <property type="match status" value="1"/>
</dbReference>
<keyword evidence="12" id="KW-1185">Reference proteome</keyword>
<feature type="transmembrane region" description="Helical" evidence="9">
    <location>
        <begin position="36"/>
        <end position="60"/>
    </location>
</feature>
<dbReference type="PROSITE" id="PS01307">
    <property type="entry name" value="MOTA"/>
    <property type="match status" value="1"/>
</dbReference>
<dbReference type="HOGENOM" id="CLU_079895_1_0_12"/>
<comment type="similarity">
    <text evidence="2">Belongs to the MotA family.</text>
</comment>
<comment type="subcellular location">
    <subcellularLocation>
        <location evidence="1">Cell membrane</location>
        <topology evidence="1">Multi-pass membrane protein</topology>
    </subcellularLocation>
</comment>
<evidence type="ECO:0000256" key="5">
    <source>
        <dbReference type="ARBA" id="ARBA00022692"/>
    </source>
</evidence>
<dbReference type="InterPro" id="IPR002898">
    <property type="entry name" value="MotA_ExbB_proton_chnl"/>
</dbReference>
<dbReference type="GO" id="GO:0006935">
    <property type="term" value="P:chemotaxis"/>
    <property type="evidence" value="ECO:0007669"/>
    <property type="project" value="InterPro"/>
</dbReference>
<dbReference type="STRING" id="545695.TREAZ_0167"/>
<reference evidence="11 12" key="2">
    <citation type="journal article" date="2011" name="ISME J.">
        <title>RNA-seq reveals cooperative metabolic interactions between two termite-gut spirochete species in co-culture.</title>
        <authorList>
            <person name="Rosenthal A.Z."/>
            <person name="Matson E.G."/>
            <person name="Eldar A."/>
            <person name="Leadbetter J.R."/>
        </authorList>
    </citation>
    <scope>NUCLEOTIDE SEQUENCE [LARGE SCALE GENOMIC DNA]</scope>
    <source>
        <strain evidence="12">ATCC BAA-888 / DSM 13862 / ZAS-9</strain>
    </source>
</reference>
<dbReference type="PANTHER" id="PTHR30433:SF2">
    <property type="entry name" value="MOTILITY PROTEIN A"/>
    <property type="match status" value="1"/>
</dbReference>
<evidence type="ECO:0000259" key="10">
    <source>
        <dbReference type="Pfam" id="PF01618"/>
    </source>
</evidence>
<dbReference type="eggNOG" id="COG1291">
    <property type="taxonomic scope" value="Bacteria"/>
</dbReference>
<keyword evidence="8 9" id="KW-0472">Membrane</keyword>
<dbReference type="Proteomes" id="UP000009222">
    <property type="component" value="Chromosome"/>
</dbReference>
<gene>
    <name evidence="11" type="ordered locus">TREAZ_0167</name>
</gene>
<keyword evidence="6" id="KW-0283">Flagellar rotation</keyword>
<dbReference type="OrthoDB" id="9806929at2"/>
<keyword evidence="7 9" id="KW-1133">Transmembrane helix</keyword>
<dbReference type="InParanoid" id="F5YEV9"/>
<evidence type="ECO:0000256" key="6">
    <source>
        <dbReference type="ARBA" id="ARBA00022779"/>
    </source>
</evidence>
<dbReference type="GO" id="GO:0005886">
    <property type="term" value="C:plasma membrane"/>
    <property type="evidence" value="ECO:0007669"/>
    <property type="project" value="UniProtKB-SubCell"/>
</dbReference>
<evidence type="ECO:0000256" key="3">
    <source>
        <dbReference type="ARBA" id="ARBA00022448"/>
    </source>
</evidence>
<evidence type="ECO:0000256" key="9">
    <source>
        <dbReference type="SAM" id="Phobius"/>
    </source>
</evidence>